<dbReference type="Proteomes" id="UP001600888">
    <property type="component" value="Unassembled WGS sequence"/>
</dbReference>
<evidence type="ECO:0000313" key="3">
    <source>
        <dbReference type="EMBL" id="KAL2291222.1"/>
    </source>
</evidence>
<reference evidence="3 4" key="1">
    <citation type="submission" date="2024-03" db="EMBL/GenBank/DDBJ databases">
        <title>A high-quality draft genome sequence of Diaporthe vaccinii, a causative agent of upright dieback and viscid rot disease in cranberry plants.</title>
        <authorList>
            <person name="Sarrasin M."/>
            <person name="Lang B.F."/>
            <person name="Burger G."/>
        </authorList>
    </citation>
    <scope>NUCLEOTIDE SEQUENCE [LARGE SCALE GENOMIC DNA]</scope>
    <source>
        <strain evidence="3 4">IS7</strain>
    </source>
</reference>
<dbReference type="Gene3D" id="3.40.50.300">
    <property type="entry name" value="P-loop containing nucleotide triphosphate hydrolases"/>
    <property type="match status" value="1"/>
</dbReference>
<evidence type="ECO:0000313" key="4">
    <source>
        <dbReference type="Proteomes" id="UP001600888"/>
    </source>
</evidence>
<evidence type="ECO:0000256" key="2">
    <source>
        <dbReference type="SAM" id="SignalP"/>
    </source>
</evidence>
<feature type="signal peptide" evidence="2">
    <location>
        <begin position="1"/>
        <end position="20"/>
    </location>
</feature>
<feature type="chain" id="PRO_5046031544" evidence="2">
    <location>
        <begin position="21"/>
        <end position="270"/>
    </location>
</feature>
<sequence length="270" mass="30185">MPRSAIKEFLMLRCIVSLRAIASISSTRDENSESNTGIHAASMFRLEGAYETKVGNAIIRGISGGEKRRTSIAEAFVARAQFQCWDNSTRGLDSFTARRVIDLLRASTSSNQSTVAVSLYQASEGMYKSFDKVMLLYEGRQIYFGPIESAASYMISLERASTADFLTSMTNPSEYLVAHGYSSRVPRTSDDFARAWEQSKEAVTLLADIEEFTSANHTKDTDDALRLQPSTYPLKVYQQVGICIHRSFLRILRNQAELSLPSWPIRSWGS</sequence>
<organism evidence="3 4">
    <name type="scientific">Diaporthe vaccinii</name>
    <dbReference type="NCBI Taxonomy" id="105482"/>
    <lineage>
        <taxon>Eukaryota</taxon>
        <taxon>Fungi</taxon>
        <taxon>Dikarya</taxon>
        <taxon>Ascomycota</taxon>
        <taxon>Pezizomycotina</taxon>
        <taxon>Sordariomycetes</taxon>
        <taxon>Sordariomycetidae</taxon>
        <taxon>Diaporthales</taxon>
        <taxon>Diaporthaceae</taxon>
        <taxon>Diaporthe</taxon>
        <taxon>Diaporthe eres species complex</taxon>
    </lineage>
</organism>
<keyword evidence="4" id="KW-1185">Reference proteome</keyword>
<evidence type="ECO:0000256" key="1">
    <source>
        <dbReference type="ARBA" id="ARBA00022448"/>
    </source>
</evidence>
<dbReference type="EMBL" id="JBAWTH010000007">
    <property type="protein sequence ID" value="KAL2291222.1"/>
    <property type="molecule type" value="Genomic_DNA"/>
</dbReference>
<dbReference type="SUPFAM" id="SSF52540">
    <property type="entry name" value="P-loop containing nucleoside triphosphate hydrolases"/>
    <property type="match status" value="1"/>
</dbReference>
<name>A0ABR4F950_9PEZI</name>
<gene>
    <name evidence="3" type="ORF">FJTKL_13860</name>
</gene>
<comment type="caution">
    <text evidence="3">The sequence shown here is derived from an EMBL/GenBank/DDBJ whole genome shotgun (WGS) entry which is preliminary data.</text>
</comment>
<keyword evidence="2" id="KW-0732">Signal</keyword>
<keyword evidence="1" id="KW-0813">Transport</keyword>
<protein>
    <submittedName>
        <fullName evidence="3">Uncharacterized protein</fullName>
    </submittedName>
</protein>
<accession>A0ABR4F950</accession>
<dbReference type="PANTHER" id="PTHR19241">
    <property type="entry name" value="ATP-BINDING CASSETTE TRANSPORTER"/>
    <property type="match status" value="1"/>
</dbReference>
<proteinExistence type="predicted"/>
<dbReference type="InterPro" id="IPR027417">
    <property type="entry name" value="P-loop_NTPase"/>
</dbReference>